<protein>
    <submittedName>
        <fullName evidence="2">Uncharacterized protein</fullName>
    </submittedName>
</protein>
<accession>A0A3S1B9N3</accession>
<feature type="compositionally biased region" description="Basic and acidic residues" evidence="1">
    <location>
        <begin position="60"/>
        <end position="70"/>
    </location>
</feature>
<dbReference type="Proteomes" id="UP000271974">
    <property type="component" value="Unassembled WGS sequence"/>
</dbReference>
<proteinExistence type="predicted"/>
<feature type="compositionally biased region" description="Basic and acidic residues" evidence="1">
    <location>
        <begin position="256"/>
        <end position="269"/>
    </location>
</feature>
<evidence type="ECO:0000313" key="2">
    <source>
        <dbReference type="EMBL" id="RUS79112.1"/>
    </source>
</evidence>
<keyword evidence="3" id="KW-1185">Reference proteome</keyword>
<feature type="compositionally biased region" description="Polar residues" evidence="1">
    <location>
        <begin position="151"/>
        <end position="187"/>
    </location>
</feature>
<feature type="region of interest" description="Disordered" evidence="1">
    <location>
        <begin position="1"/>
        <end position="368"/>
    </location>
</feature>
<evidence type="ECO:0000313" key="3">
    <source>
        <dbReference type="Proteomes" id="UP000271974"/>
    </source>
</evidence>
<feature type="compositionally biased region" description="Low complexity" evidence="1">
    <location>
        <begin position="198"/>
        <end position="207"/>
    </location>
</feature>
<sequence>MSSPSYKALLDKSESATASASPDDSLNNSRTEEQLLDISDNSINDDSESKEAGPDGWQDSIHRIEEHDAGDSGPGVVDPQHVTVQVGKALQSEDSPAATSTTSNFIQNNEVTPADSSVKRNDDPALIDVEHTAQDRLRNSGVSSSNNVENQTENSNQNTDKSNSPAESNPNSLCISPSSPAPSQTSECAIPTTGKPLSGSNNNSNNNDSKKKKPLQVSASLCYETEEKHPGASSPSTRVRREDRRSNSVDVPSIHIRSEDYNSSDEDRNSSSGKNRISDNNNTIQEQDAVHPESTDALLNDSSKVNHVNGQSGEISQSLITPEDKRSANIKPIDAESDAPEVSLQTEPSENAATLRSGGPGPAKLAASYSLDVPEPNNLSLSLNRLEPYKRRRSQGEGTLVEDKLITSSSMTRLPDGRRKSWCSEVSPRSSKGSIFEGEWLL</sequence>
<feature type="compositionally biased region" description="Low complexity" evidence="1">
    <location>
        <begin position="139"/>
        <end position="150"/>
    </location>
</feature>
<dbReference type="EMBL" id="RQTK01000470">
    <property type="protein sequence ID" value="RUS79112.1"/>
    <property type="molecule type" value="Genomic_DNA"/>
</dbReference>
<dbReference type="AlphaFoldDB" id="A0A3S1B9N3"/>
<name>A0A3S1B9N3_ELYCH</name>
<feature type="compositionally biased region" description="Polar residues" evidence="1">
    <location>
        <begin position="270"/>
        <end position="286"/>
    </location>
</feature>
<organism evidence="2 3">
    <name type="scientific">Elysia chlorotica</name>
    <name type="common">Eastern emerald elysia</name>
    <name type="synonym">Sea slug</name>
    <dbReference type="NCBI Taxonomy" id="188477"/>
    <lineage>
        <taxon>Eukaryota</taxon>
        <taxon>Metazoa</taxon>
        <taxon>Spiralia</taxon>
        <taxon>Lophotrochozoa</taxon>
        <taxon>Mollusca</taxon>
        <taxon>Gastropoda</taxon>
        <taxon>Heterobranchia</taxon>
        <taxon>Euthyneura</taxon>
        <taxon>Panpulmonata</taxon>
        <taxon>Sacoglossa</taxon>
        <taxon>Placobranchoidea</taxon>
        <taxon>Plakobranchidae</taxon>
        <taxon>Elysia</taxon>
    </lineage>
</organism>
<feature type="compositionally biased region" description="Basic and acidic residues" evidence="1">
    <location>
        <begin position="117"/>
        <end position="138"/>
    </location>
</feature>
<gene>
    <name evidence="2" type="ORF">EGW08_013122</name>
</gene>
<feature type="compositionally biased region" description="Polar residues" evidence="1">
    <location>
        <begin position="92"/>
        <end position="115"/>
    </location>
</feature>
<reference evidence="2 3" key="1">
    <citation type="submission" date="2019-01" db="EMBL/GenBank/DDBJ databases">
        <title>A draft genome assembly of the solar-powered sea slug Elysia chlorotica.</title>
        <authorList>
            <person name="Cai H."/>
            <person name="Li Q."/>
            <person name="Fang X."/>
            <person name="Li J."/>
            <person name="Curtis N.E."/>
            <person name="Altenburger A."/>
            <person name="Shibata T."/>
            <person name="Feng M."/>
            <person name="Maeda T."/>
            <person name="Schwartz J.A."/>
            <person name="Shigenobu S."/>
            <person name="Lundholm N."/>
            <person name="Nishiyama T."/>
            <person name="Yang H."/>
            <person name="Hasebe M."/>
            <person name="Li S."/>
            <person name="Pierce S.K."/>
            <person name="Wang J."/>
        </authorList>
    </citation>
    <scope>NUCLEOTIDE SEQUENCE [LARGE SCALE GENOMIC DNA]</scope>
    <source>
        <strain evidence="2">EC2010</strain>
        <tissue evidence="2">Whole organism of an adult</tissue>
    </source>
</reference>
<comment type="caution">
    <text evidence="2">The sequence shown here is derived from an EMBL/GenBank/DDBJ whole genome shotgun (WGS) entry which is preliminary data.</text>
</comment>
<dbReference type="OrthoDB" id="10661675at2759"/>
<feature type="compositionally biased region" description="Polar residues" evidence="1">
    <location>
        <begin position="15"/>
        <end position="29"/>
    </location>
</feature>
<feature type="compositionally biased region" description="Polar residues" evidence="1">
    <location>
        <begin position="300"/>
        <end position="320"/>
    </location>
</feature>
<feature type="compositionally biased region" description="Polar residues" evidence="1">
    <location>
        <begin position="343"/>
        <end position="354"/>
    </location>
</feature>
<feature type="region of interest" description="Disordered" evidence="1">
    <location>
        <begin position="390"/>
        <end position="433"/>
    </location>
</feature>
<evidence type="ECO:0000256" key="1">
    <source>
        <dbReference type="SAM" id="MobiDB-lite"/>
    </source>
</evidence>